<dbReference type="Proteomes" id="UP000000673">
    <property type="component" value="Unassembled WGS sequence"/>
</dbReference>
<reference evidence="3 5" key="1">
    <citation type="journal article" date="2010" name="BMC Genomics">
        <title>Combination of measures distinguishes pre-miRNAs from other stem-loops in the genome of the newly sequenced Anopheles darlingi.</title>
        <authorList>
            <person name="Mendes N.D."/>
            <person name="Freitas A.T."/>
            <person name="Vasconcelos A.T."/>
            <person name="Sagot M.F."/>
        </authorList>
    </citation>
    <scope>NUCLEOTIDE SEQUENCE</scope>
</reference>
<dbReference type="HOGENOM" id="CLU_1321866_0_0_1"/>
<keyword evidence="5" id="KW-1185">Reference proteome</keyword>
<dbReference type="AlphaFoldDB" id="W5J7Y5"/>
<reference evidence="3" key="2">
    <citation type="submission" date="2010-05" db="EMBL/GenBank/DDBJ databases">
        <authorList>
            <person name="Almeida L.G."/>
            <person name="Nicolas M.F."/>
            <person name="Souza R.C."/>
            <person name="Vasconcelos A.T.R."/>
        </authorList>
    </citation>
    <scope>NUCLEOTIDE SEQUENCE</scope>
</reference>
<feature type="transmembrane region" description="Helical" evidence="2">
    <location>
        <begin position="38"/>
        <end position="60"/>
    </location>
</feature>
<evidence type="ECO:0000313" key="3">
    <source>
        <dbReference type="EMBL" id="ETN59503.1"/>
    </source>
</evidence>
<gene>
    <name evidence="3" type="ORF">AND_008896</name>
</gene>
<dbReference type="EMBL" id="ADMH02002077">
    <property type="protein sequence ID" value="ETN59503.1"/>
    <property type="molecule type" value="Genomic_DNA"/>
</dbReference>
<reference evidence="4" key="4">
    <citation type="submission" date="2015-06" db="UniProtKB">
        <authorList>
            <consortium name="EnsemblMetazoa"/>
        </authorList>
    </citation>
    <scope>IDENTIFICATION</scope>
</reference>
<feature type="compositionally biased region" description="Polar residues" evidence="1">
    <location>
        <begin position="190"/>
        <end position="208"/>
    </location>
</feature>
<keyword evidence="2" id="KW-1133">Transmembrane helix</keyword>
<keyword evidence="2" id="KW-0812">Transmembrane</keyword>
<proteinExistence type="predicted"/>
<evidence type="ECO:0000313" key="4">
    <source>
        <dbReference type="EnsemblMetazoa" id="ADAC008896-PA"/>
    </source>
</evidence>
<dbReference type="EnsemblMetazoa" id="ADAC008896-RA">
    <property type="protein sequence ID" value="ADAC008896-PA"/>
    <property type="gene ID" value="ADAC008896"/>
</dbReference>
<dbReference type="VEuPathDB" id="VectorBase:ADAC008896"/>
<evidence type="ECO:0000256" key="1">
    <source>
        <dbReference type="SAM" id="MobiDB-lite"/>
    </source>
</evidence>
<reference evidence="3" key="3">
    <citation type="journal article" date="2013" name="Nucleic Acids Res.">
        <title>The genome of Anopheles darlingi, the main neotropical malaria vector.</title>
        <authorList>
            <person name="Marinotti O."/>
            <person name="Cerqueira G.C."/>
            <person name="de Almeida L.G."/>
            <person name="Ferro M.I."/>
            <person name="Loreto E.L."/>
            <person name="Zaha A."/>
            <person name="Teixeira S.M."/>
            <person name="Wespiser A.R."/>
            <person name="Almeida E Silva A."/>
            <person name="Schlindwein A.D."/>
            <person name="Pacheco A.C."/>
            <person name="Silva A.L."/>
            <person name="Graveley B.R."/>
            <person name="Walenz B.P."/>
            <person name="Lima Bde A."/>
            <person name="Ribeiro C.A."/>
            <person name="Nunes-Silva C.G."/>
            <person name="de Carvalho C.R."/>
            <person name="Soares C.M."/>
            <person name="de Menezes C.B."/>
            <person name="Matiolli C."/>
            <person name="Caffrey D."/>
            <person name="Araujo D.A."/>
            <person name="de Oliveira D.M."/>
            <person name="Golenbock D."/>
            <person name="Grisard E.C."/>
            <person name="Fantinatti-Garboggini F."/>
            <person name="de Carvalho F.M."/>
            <person name="Barcellos F.G."/>
            <person name="Prosdocimi F."/>
            <person name="May G."/>
            <person name="Azevedo Junior G.M."/>
            <person name="Guimaraes G.M."/>
            <person name="Goldman G.H."/>
            <person name="Padilha I.Q."/>
            <person name="Batista Jda S."/>
            <person name="Ferro J.A."/>
            <person name="Ribeiro J.M."/>
            <person name="Fietto J.L."/>
            <person name="Dabbas K.M."/>
            <person name="Cerdeira L."/>
            <person name="Agnez-Lima L.F."/>
            <person name="Brocchi M."/>
            <person name="de Carvalho M.O."/>
            <person name="Teixeira Mde M."/>
            <person name="Diniz Maia Mde M."/>
            <person name="Goldman M.H."/>
            <person name="Cruz Schneider M.P."/>
            <person name="Felipe M.S."/>
            <person name="Hungria M."/>
            <person name="Nicolas M.F."/>
            <person name="Pereira M."/>
            <person name="Montes M.A."/>
            <person name="Cantao M.E."/>
            <person name="Vincentz M."/>
            <person name="Rafael M.S."/>
            <person name="Silverman N."/>
            <person name="Stoco P.H."/>
            <person name="Souza R.C."/>
            <person name="Vicentini R."/>
            <person name="Gazzinelli R.T."/>
            <person name="Neves Rde O."/>
            <person name="Silva R."/>
            <person name="Astolfi-Filho S."/>
            <person name="Maciel T.E."/>
            <person name="Urmenyi T.P."/>
            <person name="Tadei W.P."/>
            <person name="Camargo E.P."/>
            <person name="de Vasconcelos A.T."/>
        </authorList>
    </citation>
    <scope>NUCLEOTIDE SEQUENCE</scope>
</reference>
<organism evidence="3">
    <name type="scientific">Anopheles darlingi</name>
    <name type="common">Mosquito</name>
    <dbReference type="NCBI Taxonomy" id="43151"/>
    <lineage>
        <taxon>Eukaryota</taxon>
        <taxon>Metazoa</taxon>
        <taxon>Ecdysozoa</taxon>
        <taxon>Arthropoda</taxon>
        <taxon>Hexapoda</taxon>
        <taxon>Insecta</taxon>
        <taxon>Pterygota</taxon>
        <taxon>Neoptera</taxon>
        <taxon>Endopterygota</taxon>
        <taxon>Diptera</taxon>
        <taxon>Nematocera</taxon>
        <taxon>Culicoidea</taxon>
        <taxon>Culicidae</taxon>
        <taxon>Anophelinae</taxon>
        <taxon>Anopheles</taxon>
    </lineage>
</organism>
<evidence type="ECO:0000256" key="2">
    <source>
        <dbReference type="SAM" id="Phobius"/>
    </source>
</evidence>
<feature type="region of interest" description="Disordered" evidence="1">
    <location>
        <begin position="179"/>
        <end position="208"/>
    </location>
</feature>
<sequence length="208" mass="22359">MSYLEVQRKDIAPHTARIAASEYSYCSRKIMLHYQRSMLLRGGFVCVLLVLGAVVSPVAAEKEASEGFFAQLWDSIFGSKSDETSKNGTVSYVPTEKNESNVPEPLNGASVRLNESTSTETITTVLTKDSVEHPKVTLPPDDKIVSTAAGNDKDVSNATIKESNSTTIDPKLTDYTTEKSVTPIVEMDSTKSATQSGSTTTPSAKSGI</sequence>
<protein>
    <submittedName>
        <fullName evidence="3 4">Uncharacterized protein</fullName>
    </submittedName>
</protein>
<name>W5J7Y5_ANODA</name>
<accession>W5J7Y5</accession>
<dbReference type="VEuPathDB" id="VectorBase:ADAR2_001715"/>
<evidence type="ECO:0000313" key="5">
    <source>
        <dbReference type="Proteomes" id="UP000000673"/>
    </source>
</evidence>
<keyword evidence="2" id="KW-0472">Membrane</keyword>